<feature type="transmembrane region" description="Helical" evidence="1">
    <location>
        <begin position="90"/>
        <end position="113"/>
    </location>
</feature>
<feature type="transmembrane region" description="Helical" evidence="1">
    <location>
        <begin position="120"/>
        <end position="141"/>
    </location>
</feature>
<keyword evidence="3" id="KW-1185">Reference proteome</keyword>
<organism evidence="2 3">
    <name type="scientific">Culex pipiens pipiens</name>
    <name type="common">Northern house mosquito</name>
    <dbReference type="NCBI Taxonomy" id="38569"/>
    <lineage>
        <taxon>Eukaryota</taxon>
        <taxon>Metazoa</taxon>
        <taxon>Ecdysozoa</taxon>
        <taxon>Arthropoda</taxon>
        <taxon>Hexapoda</taxon>
        <taxon>Insecta</taxon>
        <taxon>Pterygota</taxon>
        <taxon>Neoptera</taxon>
        <taxon>Endopterygota</taxon>
        <taxon>Diptera</taxon>
        <taxon>Nematocera</taxon>
        <taxon>Culicoidea</taxon>
        <taxon>Culicidae</taxon>
        <taxon>Culicinae</taxon>
        <taxon>Culicini</taxon>
        <taxon>Culex</taxon>
        <taxon>Culex</taxon>
    </lineage>
</organism>
<evidence type="ECO:0000256" key="1">
    <source>
        <dbReference type="SAM" id="Phobius"/>
    </source>
</evidence>
<evidence type="ECO:0000313" key="2">
    <source>
        <dbReference type="EMBL" id="KAL1399633.1"/>
    </source>
</evidence>
<feature type="transmembrane region" description="Helical" evidence="1">
    <location>
        <begin position="59"/>
        <end position="84"/>
    </location>
</feature>
<reference evidence="2 3" key="1">
    <citation type="submission" date="2024-05" db="EMBL/GenBank/DDBJ databases">
        <title>Culex pipiens pipiens assembly and annotation.</title>
        <authorList>
            <person name="Alout H."/>
            <person name="Durand T."/>
        </authorList>
    </citation>
    <scope>NUCLEOTIDE SEQUENCE [LARGE SCALE GENOMIC DNA]</scope>
    <source>
        <strain evidence="2">HA-2024</strain>
        <tissue evidence="2">Whole body</tissue>
    </source>
</reference>
<dbReference type="EMBL" id="JBEHCU010005488">
    <property type="protein sequence ID" value="KAL1399633.1"/>
    <property type="molecule type" value="Genomic_DNA"/>
</dbReference>
<gene>
    <name evidence="2" type="ORF">pipiens_008058</name>
</gene>
<keyword evidence="1" id="KW-1133">Transmembrane helix</keyword>
<protein>
    <submittedName>
        <fullName evidence="2">Uncharacterized protein</fullName>
    </submittedName>
</protein>
<evidence type="ECO:0000313" key="3">
    <source>
        <dbReference type="Proteomes" id="UP001562425"/>
    </source>
</evidence>
<proteinExistence type="predicted"/>
<name>A0ABD1DIW3_CULPP</name>
<dbReference type="AlphaFoldDB" id="A0ABD1DIW3"/>
<dbReference type="Proteomes" id="UP001562425">
    <property type="component" value="Unassembled WGS sequence"/>
</dbReference>
<accession>A0ABD1DIW3</accession>
<feature type="transmembrane region" description="Helical" evidence="1">
    <location>
        <begin position="29"/>
        <end position="47"/>
    </location>
</feature>
<sequence>MMGMNSHYAMKSKDGLINEAYHIPRSAEVSSGLFSLVFFIILIVGIYQKNITLVKIFKVVLMISGVLGYFALFCGFLLAIASMIEDSQRNFGAILLLILVIALAIYTACFKLVLWIVNGLAVITGLFLLFLWIVNGVIGYIEYGAVLNADEPRQTEEDDQKMKVKYEAVLTRF</sequence>
<keyword evidence="1" id="KW-0812">Transmembrane</keyword>
<comment type="caution">
    <text evidence="2">The sequence shown here is derived from an EMBL/GenBank/DDBJ whole genome shotgun (WGS) entry which is preliminary data.</text>
</comment>
<keyword evidence="1" id="KW-0472">Membrane</keyword>